<keyword evidence="8" id="KW-1185">Reference proteome</keyword>
<dbReference type="PANTHER" id="PTHR37693">
    <property type="entry name" value="PHOSPHATIDYLGLYCEROL LYSYLTRANSFERASE"/>
    <property type="match status" value="1"/>
</dbReference>
<feature type="transmembrane region" description="Helical" evidence="6">
    <location>
        <begin position="229"/>
        <end position="249"/>
    </location>
</feature>
<proteinExistence type="inferred from homology"/>
<keyword evidence="6" id="KW-0808">Transferase</keyword>
<evidence type="ECO:0000256" key="3">
    <source>
        <dbReference type="ARBA" id="ARBA00022692"/>
    </source>
</evidence>
<dbReference type="PANTHER" id="PTHR37693:SF1">
    <property type="entry name" value="INTEGRAL MEMBRANE PROTEIN"/>
    <property type="match status" value="1"/>
</dbReference>
<feature type="transmembrane region" description="Helical" evidence="6">
    <location>
        <begin position="261"/>
        <end position="282"/>
    </location>
</feature>
<evidence type="ECO:0000256" key="5">
    <source>
        <dbReference type="ARBA" id="ARBA00023136"/>
    </source>
</evidence>
<evidence type="ECO:0000256" key="2">
    <source>
        <dbReference type="ARBA" id="ARBA00022475"/>
    </source>
</evidence>
<reference evidence="7 8" key="1">
    <citation type="submission" date="2023-02" db="EMBL/GenBank/DDBJ databases">
        <title>Genome sequence of Lacticaseibacillus sp. KACC 23028.</title>
        <authorList>
            <person name="Kim S."/>
            <person name="Heo J."/>
            <person name="Kwon S.-W."/>
        </authorList>
    </citation>
    <scope>NUCLEOTIDE SEQUENCE [LARGE SCALE GENOMIC DNA]</scope>
    <source>
        <strain evidence="7 8">KACC 23028</strain>
    </source>
</reference>
<evidence type="ECO:0000256" key="1">
    <source>
        <dbReference type="ARBA" id="ARBA00004651"/>
    </source>
</evidence>
<feature type="transmembrane region" description="Helical" evidence="6">
    <location>
        <begin position="155"/>
        <end position="178"/>
    </location>
</feature>
<keyword evidence="3 6" id="KW-0812">Transmembrane</keyword>
<comment type="catalytic activity">
    <reaction evidence="6">
        <text>L-lysyl-tRNA(Lys) + a 1,2-diacyl-sn-glycero-3-phospho-(1'-sn-glycerol) = a 1,2-diacyl-sn-glycero-3-phospho-1'-(3'-O-L-lysyl)-sn-glycerol + tRNA(Lys)</text>
        <dbReference type="Rhea" id="RHEA:10668"/>
        <dbReference type="Rhea" id="RHEA-COMP:9696"/>
        <dbReference type="Rhea" id="RHEA-COMP:9697"/>
        <dbReference type="ChEBI" id="CHEBI:64716"/>
        <dbReference type="ChEBI" id="CHEBI:75792"/>
        <dbReference type="ChEBI" id="CHEBI:78442"/>
        <dbReference type="ChEBI" id="CHEBI:78529"/>
        <dbReference type="EC" id="2.3.2.3"/>
    </reaction>
</comment>
<dbReference type="EMBL" id="CP117884">
    <property type="protein sequence ID" value="WDF82072.1"/>
    <property type="molecule type" value="Genomic_DNA"/>
</dbReference>
<evidence type="ECO:0000256" key="4">
    <source>
        <dbReference type="ARBA" id="ARBA00022989"/>
    </source>
</evidence>
<keyword evidence="4 6" id="KW-1133">Transmembrane helix</keyword>
<dbReference type="InterPro" id="IPR022791">
    <property type="entry name" value="L-PG_synthase/AglD"/>
</dbReference>
<feature type="transmembrane region" description="Helical" evidence="6">
    <location>
        <begin position="124"/>
        <end position="143"/>
    </location>
</feature>
<feature type="transmembrane region" description="Helical" evidence="6">
    <location>
        <begin position="314"/>
        <end position="330"/>
    </location>
</feature>
<evidence type="ECO:0000256" key="6">
    <source>
        <dbReference type="RuleBase" id="RU363042"/>
    </source>
</evidence>
<keyword evidence="2" id="KW-1003">Cell membrane</keyword>
<comment type="similarity">
    <text evidence="6">Belongs to the LPG synthase family.</text>
</comment>
<feature type="transmembrane region" description="Helical" evidence="6">
    <location>
        <begin position="42"/>
        <end position="66"/>
    </location>
</feature>
<feature type="transmembrane region" description="Helical" evidence="6">
    <location>
        <begin position="7"/>
        <end position="22"/>
    </location>
</feature>
<sequence>MTSKNKIAALIMFLIGALIFWWEARKTNPHQMLHDLTTLNWWWLLVGAGIMFLSWVCETVVLQIMLKSEHEQIPFHEALRIPLVEQLFNSITPFAAGGQPAQLFAMLQSGIEGGRASSVLLMKFVVYQFMVLINFVFTMIVGFERLSIHIGPLAWLIVFGMLIHVAVIIGLLLVMYYYRLTKKLVALCLVPVGWVLGQERRAKMAAQLDTKIDTFYKESLHLKKEKKKVLMAAVVTLLQLLLLYSVPYFVLLSLHITHVNIIRVMVLHIMIVMIVSIFPIPGGSGGAEYSFKTIFATFISNGAHLVLAMLLWRFLTYYMGMIAGIIAVAVQPKRKAKQLPDEPHDE</sequence>
<keyword evidence="6" id="KW-0046">Antibiotic resistance</keyword>
<keyword evidence="6" id="KW-0443">Lipid metabolism</keyword>
<dbReference type="Pfam" id="PF03706">
    <property type="entry name" value="LPG_synthase_TM"/>
    <property type="match status" value="1"/>
</dbReference>
<name>A0ABY7WSV1_9LACO</name>
<gene>
    <name evidence="6" type="primary">mprF</name>
    <name evidence="7" type="ORF">PQ472_09105</name>
</gene>
<dbReference type="RefSeq" id="WP_274259290.1">
    <property type="nucleotide sequence ID" value="NZ_CP117884.1"/>
</dbReference>
<dbReference type="EC" id="2.3.2.3" evidence="6"/>
<evidence type="ECO:0000313" key="7">
    <source>
        <dbReference type="EMBL" id="WDF82072.1"/>
    </source>
</evidence>
<dbReference type="NCBIfam" id="TIGR00374">
    <property type="entry name" value="flippase-like domain"/>
    <property type="match status" value="1"/>
</dbReference>
<comment type="subcellular location">
    <subcellularLocation>
        <location evidence="1 6">Cell membrane</location>
        <topology evidence="1 6">Multi-pass membrane protein</topology>
    </subcellularLocation>
</comment>
<evidence type="ECO:0000313" key="8">
    <source>
        <dbReference type="Proteomes" id="UP001220377"/>
    </source>
</evidence>
<protein>
    <recommendedName>
        <fullName evidence="6">Phosphatidylglycerol lysyltransferase</fullName>
        <ecNumber evidence="6">2.3.2.3</ecNumber>
    </recommendedName>
    <alternativeName>
        <fullName evidence="6">Lysylphosphatidylglycerol synthase</fullName>
    </alternativeName>
</protein>
<dbReference type="Proteomes" id="UP001220377">
    <property type="component" value="Chromosome"/>
</dbReference>
<organism evidence="7 8">
    <name type="scientific">Lacticaseibacillus pabuli</name>
    <dbReference type="NCBI Taxonomy" id="3025672"/>
    <lineage>
        <taxon>Bacteria</taxon>
        <taxon>Bacillati</taxon>
        <taxon>Bacillota</taxon>
        <taxon>Bacilli</taxon>
        <taxon>Lactobacillales</taxon>
        <taxon>Lactobacillaceae</taxon>
        <taxon>Lacticaseibacillus</taxon>
    </lineage>
</organism>
<comment type="function">
    <text evidence="6">Catalyzes the transfer of a lysyl group from L-lysyl-tRNA(Lys) to membrane-bound phosphatidylglycerol (PG), which produces lysylphosphatidylglycerol (LPG), a major component of the bacterial membrane with a positive net charge. LPG synthesis contributes to bacterial virulence as it is involved in the resistance mechanism against cationic antimicrobial peptides (CAMP) produces by the host's immune system (defensins, cathelicidins) and by the competing microorganisms.</text>
</comment>
<keyword evidence="5 6" id="KW-0472">Membrane</keyword>
<accession>A0ABY7WSV1</accession>